<dbReference type="VEuPathDB" id="FungiDB:PSTT_06304"/>
<keyword evidence="3" id="KW-1185">Reference proteome</keyword>
<evidence type="ECO:0000313" key="3">
    <source>
        <dbReference type="Proteomes" id="UP000238274"/>
    </source>
</evidence>
<dbReference type="PANTHER" id="PTHR33069">
    <property type="entry name" value="CHROMOSOME 7, WHOLE GENOME SHOTGUN SEQUENCE-RELATED"/>
    <property type="match status" value="1"/>
</dbReference>
<evidence type="ECO:0000313" key="2">
    <source>
        <dbReference type="EMBL" id="POW18851.1"/>
    </source>
</evidence>
<proteinExistence type="predicted"/>
<dbReference type="Proteomes" id="UP000238274">
    <property type="component" value="Unassembled WGS sequence"/>
</dbReference>
<feature type="region of interest" description="Disordered" evidence="1">
    <location>
        <begin position="26"/>
        <end position="54"/>
    </location>
</feature>
<dbReference type="AlphaFoldDB" id="A0A2S4WAS9"/>
<dbReference type="EMBL" id="PKSM01000058">
    <property type="protein sequence ID" value="POW18851.1"/>
    <property type="molecule type" value="Genomic_DNA"/>
</dbReference>
<accession>A0A2S4WAS9</accession>
<reference evidence="2 3" key="1">
    <citation type="submission" date="2017-12" db="EMBL/GenBank/DDBJ databases">
        <title>Gene loss provides genomic basis for host adaptation in cereal stripe rust fungi.</title>
        <authorList>
            <person name="Xia C."/>
        </authorList>
    </citation>
    <scope>NUCLEOTIDE SEQUENCE [LARGE SCALE GENOMIC DNA]</scope>
    <source>
        <strain evidence="2 3">93TX-2</strain>
    </source>
</reference>
<feature type="compositionally biased region" description="Acidic residues" evidence="1">
    <location>
        <begin position="35"/>
        <end position="49"/>
    </location>
</feature>
<comment type="caution">
    <text evidence="2">The sequence shown here is derived from an EMBL/GenBank/DDBJ whole genome shotgun (WGS) entry which is preliminary data.</text>
</comment>
<dbReference type="PANTHER" id="PTHR33069:SF3">
    <property type="entry name" value="DYNEIN HEAVY CHAIN TAIL DOMAIN-CONTAINING PROTEIN"/>
    <property type="match status" value="1"/>
</dbReference>
<reference evidence="3" key="2">
    <citation type="journal article" date="2018" name="BMC Genomics">
        <title>Genomic insights into host adaptation between the wheat stripe rust pathogen (Puccinia striiformis f. sp. tritici) and the barley stripe rust pathogen (Puccinia striiformis f. sp. hordei).</title>
        <authorList>
            <person name="Xia C."/>
            <person name="Wang M."/>
            <person name="Yin C."/>
            <person name="Cornejo O.E."/>
            <person name="Hulbert S.H."/>
            <person name="Chen X."/>
        </authorList>
    </citation>
    <scope>NUCLEOTIDE SEQUENCE [LARGE SCALE GENOMIC DNA]</scope>
    <source>
        <strain evidence="3">93TX-2</strain>
    </source>
</reference>
<dbReference type="VEuPathDB" id="FungiDB:PSHT_05309"/>
<protein>
    <submittedName>
        <fullName evidence="2">Uncharacterized protein</fullName>
    </submittedName>
</protein>
<gene>
    <name evidence="2" type="ORF">PSHT_05309</name>
</gene>
<reference evidence="3" key="3">
    <citation type="journal article" date="2018" name="Mol. Plant Microbe Interact.">
        <title>Genome sequence resources for the wheat stripe rust pathogen (Puccinia striiformis f. sp. tritici) and the barley stripe rust pathogen (Puccinia striiformis f. sp. hordei).</title>
        <authorList>
            <person name="Xia C."/>
            <person name="Wang M."/>
            <person name="Yin C."/>
            <person name="Cornejo O.E."/>
            <person name="Hulbert S.H."/>
            <person name="Chen X."/>
        </authorList>
    </citation>
    <scope>NUCLEOTIDE SEQUENCE [LARGE SCALE GENOMIC DNA]</scope>
    <source>
        <strain evidence="3">93TX-2</strain>
    </source>
</reference>
<evidence type="ECO:0000256" key="1">
    <source>
        <dbReference type="SAM" id="MobiDB-lite"/>
    </source>
</evidence>
<name>A0A2S4WAS9_9BASI</name>
<sequence length="538" mass="61715">MFDFITSDTKHRGDLVTLGFENLISKNSRGTNSESDSDDESSSDSEEDEPRSRNIMQITKADLWPMLGDSFRKSCDLVLHLKLSSETPEGQIDIAFTKRDLSRLASRICGDLHETVDSLKESDFDNSDIVIANINRTLRDFVLPTRERYFSILDPSSRQKDPRFRINESAIVVMKLARLFFRQLSRRELIIEKELSLLGSLSEKLKNLHDLPLTAIGQLEALSHILGRFDIPTTSVSHLPPPEIVTQSTRYVESTKGSFRRALIAVDTFVTWLPTNGGSLDQRYFKTWFRDWDTLFTLAANHLLEAIDSFIGDFNDVNMLDKQHQADLVILGFENLIGRYDQHTSQRAASQTSQSLNGIEYNLLPKLVTYFREFCVLINQTKFSSSGTTNEHTDINSSKTSVIGLRDQICEEIEEIENDFLGSDYDTSDLIIHDLPRLVVSGLEELFEILRKPFLITWHVLHLTTQDSPDEPFGIVETLKTRFRRALIALPLFICEIPDYDRFVNLKYFESWFRTWDTLFTISINNLLDVIDSVLPFD</sequence>
<organism evidence="2 3">
    <name type="scientific">Puccinia striiformis</name>
    <dbReference type="NCBI Taxonomy" id="27350"/>
    <lineage>
        <taxon>Eukaryota</taxon>
        <taxon>Fungi</taxon>
        <taxon>Dikarya</taxon>
        <taxon>Basidiomycota</taxon>
        <taxon>Pucciniomycotina</taxon>
        <taxon>Pucciniomycetes</taxon>
        <taxon>Pucciniales</taxon>
        <taxon>Pucciniaceae</taxon>
        <taxon>Puccinia</taxon>
    </lineage>
</organism>